<dbReference type="Pfam" id="PF13579">
    <property type="entry name" value="Glyco_trans_4_4"/>
    <property type="match status" value="1"/>
</dbReference>
<dbReference type="EMBL" id="STFG01000005">
    <property type="protein sequence ID" value="THU02762.1"/>
    <property type="molecule type" value="Genomic_DNA"/>
</dbReference>
<gene>
    <name evidence="4" type="ORF">E9531_06570</name>
</gene>
<dbReference type="Gene3D" id="3.40.50.2000">
    <property type="entry name" value="Glycogen Phosphorylase B"/>
    <property type="match status" value="2"/>
</dbReference>
<dbReference type="PANTHER" id="PTHR45947:SF3">
    <property type="entry name" value="SULFOQUINOVOSYL TRANSFERASE SQD2"/>
    <property type="match status" value="1"/>
</dbReference>
<evidence type="ECO:0000259" key="3">
    <source>
        <dbReference type="Pfam" id="PF13579"/>
    </source>
</evidence>
<comment type="caution">
    <text evidence="4">The sequence shown here is derived from an EMBL/GenBank/DDBJ whole genome shotgun (WGS) entry which is preliminary data.</text>
</comment>
<evidence type="ECO:0000313" key="4">
    <source>
        <dbReference type="EMBL" id="THU02762.1"/>
    </source>
</evidence>
<dbReference type="GO" id="GO:0016757">
    <property type="term" value="F:glycosyltransferase activity"/>
    <property type="evidence" value="ECO:0007669"/>
    <property type="project" value="InterPro"/>
</dbReference>
<feature type="domain" description="Glycosyltransferase subfamily 4-like N-terminal" evidence="3">
    <location>
        <begin position="51"/>
        <end position="209"/>
    </location>
</feature>
<evidence type="ECO:0000256" key="1">
    <source>
        <dbReference type="SAM" id="MobiDB-lite"/>
    </source>
</evidence>
<dbReference type="Proteomes" id="UP000308917">
    <property type="component" value="Unassembled WGS sequence"/>
</dbReference>
<dbReference type="InterPro" id="IPR001296">
    <property type="entry name" value="Glyco_trans_1"/>
</dbReference>
<keyword evidence="5" id="KW-1185">Reference proteome</keyword>
<reference evidence="4 5" key="1">
    <citation type="journal article" date="2015" name="Antonie Van Leeuwenhoek">
        <title>Lampropedia puyangensis sp. nov., isolated from symptomatic bark of Populus ? euramericana canker and emended description of Lampropedia hyalina (Ehrenberg 1832) Lee et al. 2004.</title>
        <authorList>
            <person name="Li Y."/>
            <person name="Wang T."/>
            <person name="Piao C.G."/>
            <person name="Wang L.F."/>
            <person name="Tian G.Z."/>
            <person name="Zhu T.H."/>
            <person name="Guo M.W."/>
        </authorList>
    </citation>
    <scope>NUCLEOTIDE SEQUENCE [LARGE SCALE GENOMIC DNA]</scope>
    <source>
        <strain evidence="4 5">2-bin</strain>
    </source>
</reference>
<feature type="domain" description="Glycosyl transferase family 1" evidence="2">
    <location>
        <begin position="239"/>
        <end position="403"/>
    </location>
</feature>
<proteinExistence type="predicted"/>
<organism evidence="4 5">
    <name type="scientific">Lampropedia puyangensis</name>
    <dbReference type="NCBI Taxonomy" id="1330072"/>
    <lineage>
        <taxon>Bacteria</taxon>
        <taxon>Pseudomonadati</taxon>
        <taxon>Pseudomonadota</taxon>
        <taxon>Betaproteobacteria</taxon>
        <taxon>Burkholderiales</taxon>
        <taxon>Comamonadaceae</taxon>
        <taxon>Lampropedia</taxon>
    </lineage>
</organism>
<dbReference type="OrthoDB" id="9802525at2"/>
<dbReference type="RefSeq" id="WP_136572962.1">
    <property type="nucleotide sequence ID" value="NZ_STFG01000005.1"/>
</dbReference>
<keyword evidence="4" id="KW-0808">Transferase</keyword>
<sequence>MRTFVTEPLDGQASPSADGPSSSDVGGDGLRRADNQFRILHIGKFYPPARGGIETYLADLMQQQRSHGMDARALVHGQPLADDPSWIERLPVHIRLIFTPISLGFPWAIRRQLKSFQPDVLHLHMPNVAVFWLLSLRRARRIPWVIHWHSDVTFSAGQKALSLAYRLYQPFERSVLAQARYVIATSPPYLQASETLKDWHDKCVAIPLGLQLQDTSQAQCMCKGGRDQQDLCDESVITKAQWVEGKLRVLSIGRLTYYKGFEILVQAVSAMPNVQLQIVGDGDLRSELQELIAALRAQGLPADVQLLGGVSEDTKHSLLATCDVFALASRERTEAFGLALVEAMQFARPCVVTDLQGSGMPWLIRQSGAGLCVPMEDVSAWRRAFSTLASDPGLRQCFGNAGRLAAHELFSIGANSSHVKSLYASLVPEHQSTHRGTVMVMSLQKAISVSQLQTWHTWLKHSHDGDMVLIEEAQAFDGGEAGLADWLRANGVVVIHAPRDFSTLSATQTAMRWALRQGYKQLLFVPAQMALMPDVWSSLRASMGGLLEQAEANDVDIVQVVAVAPSTKLSKGWVERWLSFLMKTDVSLDSGQSLYVFKRAALEKSYQKRLSILDQPEIGLRLLAIQAQIKIEVIPLEIQLATPKKTRWRELGRSARLCVVGTLMYFAKRTSCNSNQH</sequence>
<dbReference type="InterPro" id="IPR028098">
    <property type="entry name" value="Glyco_trans_4-like_N"/>
</dbReference>
<accession>A0A4S8FAX6</accession>
<name>A0A4S8FAX6_9BURK</name>
<protein>
    <submittedName>
        <fullName evidence="4">Glycosyltransferase</fullName>
    </submittedName>
</protein>
<dbReference type="Pfam" id="PF00534">
    <property type="entry name" value="Glycos_transf_1"/>
    <property type="match status" value="1"/>
</dbReference>
<feature type="compositionally biased region" description="Low complexity" evidence="1">
    <location>
        <begin position="11"/>
        <end position="25"/>
    </location>
</feature>
<dbReference type="AlphaFoldDB" id="A0A4S8FAX6"/>
<feature type="region of interest" description="Disordered" evidence="1">
    <location>
        <begin position="1"/>
        <end position="28"/>
    </location>
</feature>
<dbReference type="SUPFAM" id="SSF53756">
    <property type="entry name" value="UDP-Glycosyltransferase/glycogen phosphorylase"/>
    <property type="match status" value="1"/>
</dbReference>
<evidence type="ECO:0000313" key="5">
    <source>
        <dbReference type="Proteomes" id="UP000308917"/>
    </source>
</evidence>
<dbReference type="PANTHER" id="PTHR45947">
    <property type="entry name" value="SULFOQUINOVOSYL TRANSFERASE SQD2"/>
    <property type="match status" value="1"/>
</dbReference>
<dbReference type="InterPro" id="IPR050194">
    <property type="entry name" value="Glycosyltransferase_grp1"/>
</dbReference>
<evidence type="ECO:0000259" key="2">
    <source>
        <dbReference type="Pfam" id="PF00534"/>
    </source>
</evidence>